<dbReference type="KEGG" id="vg:55010219"/>
<accession>A0A3T0INS6</accession>
<dbReference type="Proteomes" id="UP000287712">
    <property type="component" value="Segment"/>
</dbReference>
<organism evidence="1 2">
    <name type="scientific">Microbacterium phage Schubert</name>
    <dbReference type="NCBI Taxonomy" id="2500787"/>
    <lineage>
        <taxon>Viruses</taxon>
        <taxon>Duplodnaviria</taxon>
        <taxon>Heunggongvirae</taxon>
        <taxon>Uroviricota</taxon>
        <taxon>Caudoviricetes</taxon>
        <taxon>Schubertvirus</taxon>
        <taxon>Schubertvirus schubert</taxon>
    </lineage>
</organism>
<gene>
    <name evidence="1" type="primary">40</name>
    <name evidence="1" type="ORF">SEA_SCHUBERT_40</name>
</gene>
<dbReference type="RefSeq" id="YP_009818871.1">
    <property type="nucleotide sequence ID" value="NC_048144.1"/>
</dbReference>
<name>A0A3T0INS6_9CAUD</name>
<dbReference type="GeneID" id="55010219"/>
<dbReference type="EMBL" id="MK308637">
    <property type="protein sequence ID" value="AZV01746.1"/>
    <property type="molecule type" value="Genomic_DNA"/>
</dbReference>
<evidence type="ECO:0000313" key="2">
    <source>
        <dbReference type="Proteomes" id="UP000287712"/>
    </source>
</evidence>
<sequence>MDVDKEIKAANRRVQLGIERNYLIAMARLEGMTPEEYAAKVDRERAEEALVQTQQAAQEFGRLIGLLARSYQEFVENVATGFRQAFGR</sequence>
<protein>
    <submittedName>
        <fullName evidence="1">Uncharacterized protein</fullName>
    </submittedName>
</protein>
<keyword evidence="2" id="KW-1185">Reference proteome</keyword>
<evidence type="ECO:0000313" key="1">
    <source>
        <dbReference type="EMBL" id="AZV01746.1"/>
    </source>
</evidence>
<proteinExistence type="predicted"/>
<reference evidence="1 2" key="1">
    <citation type="submission" date="2018-12" db="EMBL/GenBank/DDBJ databases">
        <authorList>
            <person name="Lauer M.J."/>
            <person name="Adewumi O.M."/>
            <person name="Alachi P."/>
            <person name="Anderson S.J."/>
            <person name="Bakarey A.S."/>
            <person name="Beyer A.R."/>
            <person name="Biederman W.H."/>
            <person name="Bollivar D.W."/>
            <person name="Butela K.A."/>
            <person name="Byrum C.A."/>
            <person name="Caughron J.E."/>
            <person name="Coleman S.T."/>
            <person name="Collins D.P."/>
            <person name="Cresawn S.G."/>
            <person name="Dougan K.E."/>
            <person name="Duffy I."/>
            <person name="Eivazova E.R."/>
            <person name="Engstrom E.M."/>
            <person name="Fallest-Strobl P.C."/>
            <person name="Godde J.S."/>
            <person name="Gogarten J.P."/>
            <person name="Hammer B.W."/>
            <person name="Heller D.M."/>
            <person name="Lee J.S."/>
            <person name="Leonard J.E."/>
            <person name="Long J.A."/>
            <person name="Mastrapaolo M.D."/>
            <person name="Mathur V."/>
            <person name="Mesich B.L."/>
            <person name="Mitchell J.C."/>
            <person name="Moore R."/>
            <person name="Pandey S."/>
            <person name="Pollack M.J."/>
            <person name="Popolizio T.R."/>
            <person name="Porter M.L."/>
            <person name="Reid N.M."/>
            <person name="Salvitti L.R."/>
            <person name="Sayre B.L."/>
            <person name="Schrock T.A."/>
            <person name="Sconiers W.B."/>
            <person name="Sheehy R."/>
            <person name="Shows K.H."/>
            <person name="Sprangers S.A."/>
            <person name="Sprenkle A.B."/>
            <person name="Swerdlow S.J."/>
            <person name="Theoret J.R."/>
            <person name="Thompson K.M."/>
            <person name="Tibbetts T.J."/>
            <person name="Tigges M."/>
            <person name="Van A.R."/>
            <person name="Washington J.M."/>
            <person name="Windsor E.J."/>
            <person name="Wingfield D.L."/>
            <person name="Yoon E.J."/>
            <person name="Garlena R.A."/>
            <person name="Russell D.A."/>
            <person name="Pope W.H."/>
            <person name="Jacobs-Sera D."/>
            <person name="Hatfull G.F."/>
        </authorList>
    </citation>
    <scope>NUCLEOTIDE SEQUENCE [LARGE SCALE GENOMIC DNA]</scope>
</reference>